<feature type="non-terminal residue" evidence="1">
    <location>
        <position position="431"/>
    </location>
</feature>
<accession>A0A9W8WSC7</accession>
<comment type="caution">
    <text evidence="1">The sequence shown here is derived from an EMBL/GenBank/DDBJ whole genome shotgun (WGS) entry which is preliminary data.</text>
</comment>
<dbReference type="Proteomes" id="UP001140562">
    <property type="component" value="Unassembled WGS sequence"/>
</dbReference>
<protein>
    <submittedName>
        <fullName evidence="1">Uncharacterized protein</fullName>
    </submittedName>
</protein>
<name>A0A9W8WSC7_9PLEO</name>
<reference evidence="1" key="1">
    <citation type="submission" date="2022-10" db="EMBL/GenBank/DDBJ databases">
        <title>Tapping the CABI collections for fungal endophytes: first genome assemblies for Collariella, Neodidymelliopsis, Ascochyta clinopodiicola, Didymella pomorum, Didymosphaeria variabile, Neocosmospora piperis and Neocucurbitaria cava.</title>
        <authorList>
            <person name="Hill R."/>
        </authorList>
    </citation>
    <scope>NUCLEOTIDE SEQUENCE</scope>
    <source>
        <strain evidence="1">IMI 360193</strain>
    </source>
</reference>
<organism evidence="1 2">
    <name type="scientific">Didymella glomerata</name>
    <dbReference type="NCBI Taxonomy" id="749621"/>
    <lineage>
        <taxon>Eukaryota</taxon>
        <taxon>Fungi</taxon>
        <taxon>Dikarya</taxon>
        <taxon>Ascomycota</taxon>
        <taxon>Pezizomycotina</taxon>
        <taxon>Dothideomycetes</taxon>
        <taxon>Pleosporomycetidae</taxon>
        <taxon>Pleosporales</taxon>
        <taxon>Pleosporineae</taxon>
        <taxon>Didymellaceae</taxon>
        <taxon>Didymella</taxon>
    </lineage>
</organism>
<dbReference type="EMBL" id="JAPEUV010000135">
    <property type="protein sequence ID" value="KAJ4331890.1"/>
    <property type="molecule type" value="Genomic_DNA"/>
</dbReference>
<dbReference type="OrthoDB" id="3564818at2759"/>
<keyword evidence="2" id="KW-1185">Reference proteome</keyword>
<gene>
    <name evidence="1" type="ORF">N0V87_008827</name>
</gene>
<proteinExistence type="predicted"/>
<sequence>MEQWNQELAEYRVRSSAWAAKAERLQKLWNWVNATVSPAILSPVMVKLVAMDVTTLQQLVRALKEELAPTDVSTQTQVRAEYRQHLGAAKQGRVAPQDWYQKWSYLYMRAKSYELAEVDGPLAVQDFLDALSHKIAPEWARTMNQRIIQDNILGLDSLNLDQVSRVFGGLMHEHTIRSGKDTPGVFATFGNRSDEYNGASGSNLGGSKSTGYTCPCKPKGVTHRWKPTECRKLETAVRGSSSPPTELSKTQRRDILQKLKYREFKEVKKAIDQLNWTPNAPLAITASTDRYPNASTRKVEFPGNVQAALIDPKMMRMPDPPNGAVGVYNIMDFDAHPLSESTILDNGAATHLVNSADRLVPGTFRPADSTDTVEAGTQALPVSGRGARLFKNALHGKRGPYTEDLLLQDVVVVEGFHVNIISEARLQEKGV</sequence>
<evidence type="ECO:0000313" key="2">
    <source>
        <dbReference type="Proteomes" id="UP001140562"/>
    </source>
</evidence>
<evidence type="ECO:0000313" key="1">
    <source>
        <dbReference type="EMBL" id="KAJ4331890.1"/>
    </source>
</evidence>
<dbReference type="AlphaFoldDB" id="A0A9W8WSC7"/>